<reference evidence="2" key="1">
    <citation type="submission" date="2021-10" db="EMBL/GenBank/DDBJ databases">
        <title>Melipona bicolor Genome sequencing and assembly.</title>
        <authorList>
            <person name="Araujo N.S."/>
            <person name="Arias M.C."/>
        </authorList>
    </citation>
    <scope>NUCLEOTIDE SEQUENCE</scope>
    <source>
        <strain evidence="2">USP_2M_L1-L4_2017</strain>
        <tissue evidence="2">Whole body</tissue>
    </source>
</reference>
<feature type="region of interest" description="Disordered" evidence="1">
    <location>
        <begin position="69"/>
        <end position="92"/>
    </location>
</feature>
<proteinExistence type="predicted"/>
<feature type="compositionally biased region" description="Basic residues" evidence="1">
    <location>
        <begin position="81"/>
        <end position="91"/>
    </location>
</feature>
<evidence type="ECO:0000313" key="3">
    <source>
        <dbReference type="Proteomes" id="UP001177670"/>
    </source>
</evidence>
<organism evidence="2 3">
    <name type="scientific">Melipona bicolor</name>
    <dbReference type="NCBI Taxonomy" id="60889"/>
    <lineage>
        <taxon>Eukaryota</taxon>
        <taxon>Metazoa</taxon>
        <taxon>Ecdysozoa</taxon>
        <taxon>Arthropoda</taxon>
        <taxon>Hexapoda</taxon>
        <taxon>Insecta</taxon>
        <taxon>Pterygota</taxon>
        <taxon>Neoptera</taxon>
        <taxon>Endopterygota</taxon>
        <taxon>Hymenoptera</taxon>
        <taxon>Apocrita</taxon>
        <taxon>Aculeata</taxon>
        <taxon>Apoidea</taxon>
        <taxon>Anthophila</taxon>
        <taxon>Apidae</taxon>
        <taxon>Melipona</taxon>
    </lineage>
</organism>
<name>A0AA40GG74_9HYME</name>
<evidence type="ECO:0000256" key="1">
    <source>
        <dbReference type="SAM" id="MobiDB-lite"/>
    </source>
</evidence>
<evidence type="ECO:0000313" key="2">
    <source>
        <dbReference type="EMBL" id="KAK1136809.1"/>
    </source>
</evidence>
<sequence>MMHDCIEPPEREETLDCFPSRLISNRIRKDFLSREGKEEREREKEKLVGADSVKVERWRGLQLDGERKFCKGGTDGGGGRAKGKTTTKRHSWMPSKTWPLLVGTRKPLPEPSQAQIRCI</sequence>
<gene>
    <name evidence="2" type="ORF">K0M31_001345</name>
</gene>
<dbReference type="AlphaFoldDB" id="A0AA40GG74"/>
<protein>
    <submittedName>
        <fullName evidence="2">Uncharacterized protein</fullName>
    </submittedName>
</protein>
<accession>A0AA40GG74</accession>
<dbReference type="Proteomes" id="UP001177670">
    <property type="component" value="Unassembled WGS sequence"/>
</dbReference>
<keyword evidence="3" id="KW-1185">Reference proteome</keyword>
<dbReference type="EMBL" id="JAHYIQ010000001">
    <property type="protein sequence ID" value="KAK1136809.1"/>
    <property type="molecule type" value="Genomic_DNA"/>
</dbReference>
<comment type="caution">
    <text evidence="2">The sequence shown here is derived from an EMBL/GenBank/DDBJ whole genome shotgun (WGS) entry which is preliminary data.</text>
</comment>